<keyword evidence="4 6" id="KW-0732">Signal</keyword>
<feature type="signal peptide" evidence="6">
    <location>
        <begin position="1"/>
        <end position="21"/>
    </location>
</feature>
<reference evidence="7" key="1">
    <citation type="submission" date="2021-02" db="EMBL/GenBank/DDBJ databases">
        <authorList>
            <person name="Palmer J.M."/>
        </authorList>
    </citation>
    <scope>NUCLEOTIDE SEQUENCE</scope>
    <source>
        <strain evidence="7">SCRP734</strain>
    </source>
</reference>
<evidence type="ECO:0000256" key="4">
    <source>
        <dbReference type="ARBA" id="ARBA00022729"/>
    </source>
</evidence>
<comment type="similarity">
    <text evidence="2">Belongs to the RxLR effector family.</text>
</comment>
<dbReference type="AlphaFoldDB" id="A0A8T1WGK1"/>
<dbReference type="PROSITE" id="PS51257">
    <property type="entry name" value="PROKAR_LIPOPROTEIN"/>
    <property type="match status" value="1"/>
</dbReference>
<evidence type="ECO:0000313" key="7">
    <source>
        <dbReference type="EMBL" id="KAG7390769.1"/>
    </source>
</evidence>
<dbReference type="Proteomes" id="UP000694044">
    <property type="component" value="Unassembled WGS sequence"/>
</dbReference>
<protein>
    <recommendedName>
        <fullName evidence="9">RxLR effector protein</fullName>
    </recommendedName>
</protein>
<feature type="chain" id="PRO_5035885286" description="RxLR effector protein" evidence="6">
    <location>
        <begin position="22"/>
        <end position="504"/>
    </location>
</feature>
<proteinExistence type="inferred from homology"/>
<evidence type="ECO:0000256" key="6">
    <source>
        <dbReference type="SAM" id="SignalP"/>
    </source>
</evidence>
<evidence type="ECO:0008006" key="9">
    <source>
        <dbReference type="Google" id="ProtNLM"/>
    </source>
</evidence>
<keyword evidence="3" id="KW-0964">Secreted</keyword>
<feature type="compositionally biased region" description="Basic and acidic residues" evidence="5">
    <location>
        <begin position="38"/>
        <end position="54"/>
    </location>
</feature>
<evidence type="ECO:0000256" key="5">
    <source>
        <dbReference type="SAM" id="MobiDB-lite"/>
    </source>
</evidence>
<dbReference type="GO" id="GO:0005576">
    <property type="term" value="C:extracellular region"/>
    <property type="evidence" value="ECO:0007669"/>
    <property type="project" value="UniProtKB-SubCell"/>
</dbReference>
<sequence>MRLYSIILLVVTAFLACVASASKDIAATTITHRVSRVANEHDDAPTQRSLREYEAKDEDDEERAGLGDALKTGTSKFFESAKLKTYLLQKKTAVDVLNTFKLGDDVAAVLTKSNVETLKKYITMLNNKKTGTTISLIGTLTARYGDDAVAKAIVSAESAPEAAGLAKQLRSELLAAWLKDGQSVDNVFKLLKLSDDGFEALTSRKLEILDEYIAKFNSDKGAHETLLKTLTTGFGGESKFVTILAQAKTDSGTVTMARKLEKGLLSQWGHENLQPDNVMKLLKLDNGVDNVLTSENLRTFQKYIAEFNTKNPNNQVTLLGSLTAKYGEADVARTLVSAIWRRSTEKLATGLQKQQLEGWLKSEMSVDDVFKLLKIKSDGILAMASRKLDTLDEYVLLYNRAKSADETLIGALSKGFGGEGQLANTIMRAVAVRGMQAKATRLQNKQFGVWMEEGLDSSTSVLTKIFNVGGADATNIQKVIASQFIVYYQRKAAAVRKFEHPRRH</sequence>
<keyword evidence="8" id="KW-1185">Reference proteome</keyword>
<evidence type="ECO:0000313" key="8">
    <source>
        <dbReference type="Proteomes" id="UP000694044"/>
    </source>
</evidence>
<evidence type="ECO:0000256" key="3">
    <source>
        <dbReference type="ARBA" id="ARBA00022525"/>
    </source>
</evidence>
<feature type="region of interest" description="Disordered" evidence="5">
    <location>
        <begin position="38"/>
        <end position="65"/>
    </location>
</feature>
<evidence type="ECO:0000256" key="2">
    <source>
        <dbReference type="ARBA" id="ARBA00010400"/>
    </source>
</evidence>
<dbReference type="Pfam" id="PF16810">
    <property type="entry name" value="RXLR"/>
    <property type="match status" value="1"/>
</dbReference>
<organism evidence="7 8">
    <name type="scientific">Phytophthora pseudosyringae</name>
    <dbReference type="NCBI Taxonomy" id="221518"/>
    <lineage>
        <taxon>Eukaryota</taxon>
        <taxon>Sar</taxon>
        <taxon>Stramenopiles</taxon>
        <taxon>Oomycota</taxon>
        <taxon>Peronosporomycetes</taxon>
        <taxon>Peronosporales</taxon>
        <taxon>Peronosporaceae</taxon>
        <taxon>Phytophthora</taxon>
    </lineage>
</organism>
<dbReference type="InterPro" id="IPR031825">
    <property type="entry name" value="RXLR"/>
</dbReference>
<gene>
    <name evidence="7" type="ORF">PHYPSEUDO_006888</name>
</gene>
<dbReference type="OrthoDB" id="128648at2759"/>
<comment type="subcellular location">
    <subcellularLocation>
        <location evidence="1">Secreted</location>
    </subcellularLocation>
</comment>
<dbReference type="EMBL" id="JAGDFM010000028">
    <property type="protein sequence ID" value="KAG7390769.1"/>
    <property type="molecule type" value="Genomic_DNA"/>
</dbReference>
<comment type="caution">
    <text evidence="7">The sequence shown here is derived from an EMBL/GenBank/DDBJ whole genome shotgun (WGS) entry which is preliminary data.</text>
</comment>
<evidence type="ECO:0000256" key="1">
    <source>
        <dbReference type="ARBA" id="ARBA00004613"/>
    </source>
</evidence>
<accession>A0A8T1WGK1</accession>
<name>A0A8T1WGK1_9STRA</name>